<dbReference type="InterPro" id="IPR009739">
    <property type="entry name" value="LprI-like_N"/>
</dbReference>
<dbReference type="InterPro" id="IPR052755">
    <property type="entry name" value="Lysozyme_Inhibitor_LprI"/>
</dbReference>
<dbReference type="PANTHER" id="PTHR37549:SF1">
    <property type="entry name" value="LIPOPROTEIN LPRI"/>
    <property type="match status" value="1"/>
</dbReference>
<dbReference type="RefSeq" id="WP_045569442.1">
    <property type="nucleotide sequence ID" value="NZ_CP065218.1"/>
</dbReference>
<reference evidence="4 5" key="1">
    <citation type="submission" date="2020-11" db="EMBL/GenBank/DDBJ databases">
        <title>Complete and Circularized Genome Assembly of a human isolate of Vibrio navarrensis biotype pommerensis with MiSeq and MinION Sequence Data.</title>
        <authorList>
            <person name="Schwartz K."/>
            <person name="Borowiak M."/>
            <person name="Deneke C."/>
            <person name="Balau V."/>
            <person name="Metelmann C."/>
            <person name="Strauch E."/>
        </authorList>
    </citation>
    <scope>NUCLEOTIDE SEQUENCE [LARGE SCALE GENOMIC DNA]</scope>
    <source>
        <strain evidence="4 5">20-VB00237</strain>
    </source>
</reference>
<feature type="domain" description="DUF3298" evidence="3">
    <location>
        <begin position="239"/>
        <end position="312"/>
    </location>
</feature>
<dbReference type="Gene3D" id="1.20.1270.180">
    <property type="match status" value="1"/>
</dbReference>
<dbReference type="Proteomes" id="UP000594435">
    <property type="component" value="Chromosome 2"/>
</dbReference>
<dbReference type="Gene3D" id="3.30.565.40">
    <property type="entry name" value="Fervidobacterium nodosum Rt17-B1 like"/>
    <property type="match status" value="1"/>
</dbReference>
<evidence type="ECO:0000313" key="5">
    <source>
        <dbReference type="Proteomes" id="UP000594435"/>
    </source>
</evidence>
<evidence type="ECO:0000259" key="2">
    <source>
        <dbReference type="Pfam" id="PF07007"/>
    </source>
</evidence>
<dbReference type="GO" id="GO:0005576">
    <property type="term" value="C:extracellular region"/>
    <property type="evidence" value="ECO:0007669"/>
    <property type="project" value="TreeGrafter"/>
</dbReference>
<evidence type="ECO:0000256" key="1">
    <source>
        <dbReference type="SAM" id="SignalP"/>
    </source>
</evidence>
<protein>
    <submittedName>
        <fullName evidence="4">DUF3298 domain-containing protein</fullName>
    </submittedName>
</protein>
<dbReference type="Gene3D" id="3.90.640.20">
    <property type="entry name" value="Heat-shock cognate protein, ATPase"/>
    <property type="match status" value="1"/>
</dbReference>
<evidence type="ECO:0000259" key="3">
    <source>
        <dbReference type="Pfam" id="PF11738"/>
    </source>
</evidence>
<sequence>MKHRVFTAMFFLISAPSLATSFDCGKARTAIEKMLCADEELSREDSRLGYLYQEIRNNTPRLYFLKEELTSQQRLWLKQRDKACDKLLGVELTHCLATFYETRYEQLRQLRDQPASVQSTSKWYDIETKAFLSFDQQSRICHDEMFLEREPMDSLLGFHLETLESISPLKAPKVEDRVEGCPESTSSEHRYSETLVYVNNNVVSLQVYHWAYSGGAHGNGEPTLLSIDTNKRALLSWQDIFGDNQALEQHIYRRVASELLDEGYLPAPSVSGAIFYFKETGAFTIRSDGLYIQYPAYAIAPYSNGEPSLTIPLLILQKYMTKDQYQYFFGAPTDRKLALRPSLAIETGVLEVK</sequence>
<gene>
    <name evidence="4" type="ORF">I3X05_22480</name>
</gene>
<organism evidence="4 5">
    <name type="scientific">Vibrio navarrensis</name>
    <dbReference type="NCBI Taxonomy" id="29495"/>
    <lineage>
        <taxon>Bacteria</taxon>
        <taxon>Pseudomonadati</taxon>
        <taxon>Pseudomonadota</taxon>
        <taxon>Gammaproteobacteria</taxon>
        <taxon>Vibrionales</taxon>
        <taxon>Vibrionaceae</taxon>
        <taxon>Vibrio</taxon>
    </lineage>
</organism>
<dbReference type="PANTHER" id="PTHR37549">
    <property type="entry name" value="LIPOPROTEIN LPRI"/>
    <property type="match status" value="1"/>
</dbReference>
<proteinExistence type="predicted"/>
<name>A0AAJ4LW28_9VIBR</name>
<feature type="domain" description="Lysozyme inhibitor LprI-like N-terminal" evidence="2">
    <location>
        <begin position="26"/>
        <end position="107"/>
    </location>
</feature>
<dbReference type="InterPro" id="IPR037126">
    <property type="entry name" value="PdaC/RsiV-like_sf"/>
</dbReference>
<feature type="signal peptide" evidence="1">
    <location>
        <begin position="1"/>
        <end position="19"/>
    </location>
</feature>
<dbReference type="AlphaFoldDB" id="A0AAJ4LW28"/>
<evidence type="ECO:0000313" key="4">
    <source>
        <dbReference type="EMBL" id="QPL55717.1"/>
    </source>
</evidence>
<dbReference type="Pfam" id="PF07007">
    <property type="entry name" value="LprI"/>
    <property type="match status" value="1"/>
</dbReference>
<feature type="chain" id="PRO_5042469331" evidence="1">
    <location>
        <begin position="20"/>
        <end position="353"/>
    </location>
</feature>
<dbReference type="InterPro" id="IPR021729">
    <property type="entry name" value="DUF3298"/>
</dbReference>
<accession>A0AAJ4LW28</accession>
<dbReference type="Pfam" id="PF11738">
    <property type="entry name" value="DUF3298"/>
    <property type="match status" value="1"/>
</dbReference>
<dbReference type="EMBL" id="CP065218">
    <property type="protein sequence ID" value="QPL55717.1"/>
    <property type="molecule type" value="Genomic_DNA"/>
</dbReference>
<keyword evidence="1" id="KW-0732">Signal</keyword>